<comment type="similarity">
    <text evidence="2">Belongs to the 5-formyltetrahydrofolate cyclo-ligase family.</text>
</comment>
<keyword evidence="2" id="KW-0479">Metal-binding</keyword>
<keyword evidence="1 2" id="KW-0547">Nucleotide-binding</keyword>
<dbReference type="GO" id="GO:0030272">
    <property type="term" value="F:5-formyltetrahydrofolate cyclo-ligase activity"/>
    <property type="evidence" value="ECO:0007669"/>
    <property type="project" value="UniProtKB-EC"/>
</dbReference>
<feature type="binding site" evidence="1">
    <location>
        <position position="55"/>
    </location>
    <ligand>
        <name>substrate</name>
    </ligand>
</feature>
<dbReference type="PANTHER" id="PTHR23407">
    <property type="entry name" value="ATPASE INHIBITOR/5-FORMYLTETRAHYDROFOLATE CYCLO-LIGASE"/>
    <property type="match status" value="1"/>
</dbReference>
<dbReference type="NCBIfam" id="TIGR02727">
    <property type="entry name" value="MTHFS_bact"/>
    <property type="match status" value="1"/>
</dbReference>
<evidence type="ECO:0000313" key="3">
    <source>
        <dbReference type="EMBL" id="PSG90359.1"/>
    </source>
</evidence>
<keyword evidence="2" id="KW-0460">Magnesium</keyword>
<feature type="binding site" evidence="1">
    <location>
        <position position="50"/>
    </location>
    <ligand>
        <name>substrate</name>
    </ligand>
</feature>
<name>A0A2T1ND65_9FLAO</name>
<dbReference type="GO" id="GO:0046872">
    <property type="term" value="F:metal ion binding"/>
    <property type="evidence" value="ECO:0007669"/>
    <property type="project" value="UniProtKB-KW"/>
</dbReference>
<dbReference type="PANTHER" id="PTHR23407:SF11">
    <property type="entry name" value="CHROMOSOME UNDETERMINED SCAFFOLD_24, WHOLE GENOME SHOTGUN SEQUENCE"/>
    <property type="match status" value="1"/>
</dbReference>
<gene>
    <name evidence="3" type="ORF">C7H52_03510</name>
</gene>
<comment type="catalytic activity">
    <reaction evidence="2">
        <text>(6S)-5-formyl-5,6,7,8-tetrahydrofolate + ATP = (6R)-5,10-methenyltetrahydrofolate + ADP + phosphate</text>
        <dbReference type="Rhea" id="RHEA:10488"/>
        <dbReference type="ChEBI" id="CHEBI:30616"/>
        <dbReference type="ChEBI" id="CHEBI:43474"/>
        <dbReference type="ChEBI" id="CHEBI:57455"/>
        <dbReference type="ChEBI" id="CHEBI:57457"/>
        <dbReference type="ChEBI" id="CHEBI:456216"/>
        <dbReference type="EC" id="6.3.3.2"/>
    </reaction>
</comment>
<proteinExistence type="inferred from homology"/>
<evidence type="ECO:0000256" key="1">
    <source>
        <dbReference type="PIRSR" id="PIRSR006806-1"/>
    </source>
</evidence>
<dbReference type="Pfam" id="PF01812">
    <property type="entry name" value="5-FTHF_cyc-lig"/>
    <property type="match status" value="1"/>
</dbReference>
<dbReference type="Gene3D" id="3.40.50.10420">
    <property type="entry name" value="NagB/RpiA/CoA transferase-like"/>
    <property type="match status" value="1"/>
</dbReference>
<dbReference type="GO" id="GO:0009396">
    <property type="term" value="P:folic acid-containing compound biosynthetic process"/>
    <property type="evidence" value="ECO:0007669"/>
    <property type="project" value="TreeGrafter"/>
</dbReference>
<evidence type="ECO:0000256" key="2">
    <source>
        <dbReference type="RuleBase" id="RU361279"/>
    </source>
</evidence>
<organism evidence="3 4">
    <name type="scientific">Aurantibacter aestuarii</name>
    <dbReference type="NCBI Taxonomy" id="1266046"/>
    <lineage>
        <taxon>Bacteria</taxon>
        <taxon>Pseudomonadati</taxon>
        <taxon>Bacteroidota</taxon>
        <taxon>Flavobacteriia</taxon>
        <taxon>Flavobacteriales</taxon>
        <taxon>Flavobacteriaceae</taxon>
        <taxon>Aurantibacter</taxon>
    </lineage>
</organism>
<dbReference type="InterPro" id="IPR002698">
    <property type="entry name" value="FTHF_cligase"/>
</dbReference>
<feature type="binding site" evidence="1">
    <location>
        <begin position="132"/>
        <end position="140"/>
    </location>
    <ligand>
        <name>ATP</name>
        <dbReference type="ChEBI" id="CHEBI:30616"/>
    </ligand>
</feature>
<keyword evidence="1 2" id="KW-0067">ATP-binding</keyword>
<dbReference type="EC" id="6.3.3.2" evidence="2"/>
<comment type="cofactor">
    <cofactor evidence="2">
        <name>Mg(2+)</name>
        <dbReference type="ChEBI" id="CHEBI:18420"/>
    </cofactor>
</comment>
<accession>A0A2T1ND65</accession>
<dbReference type="RefSeq" id="WP_106462499.1">
    <property type="nucleotide sequence ID" value="NZ_PXOQ01000007.1"/>
</dbReference>
<evidence type="ECO:0000313" key="4">
    <source>
        <dbReference type="Proteomes" id="UP000238426"/>
    </source>
</evidence>
<comment type="caution">
    <text evidence="3">The sequence shown here is derived from an EMBL/GenBank/DDBJ whole genome shotgun (WGS) entry which is preliminary data.</text>
</comment>
<sequence length="187" mass="21585">MTKAELRHIYKEKRASLSPQTVEDYSIAIANQLLELPIWDKMYFHVFLTMENQKEVKTEFILHILQGKDKNCLVSKSDFSTFKMKSYLLQDNTKIGLNVYGIPEPIDGIEIDHSKIEVVFVPLLAYDKKGHRTGYGKGFYDRFLNECAPNCVKVGLSFFPPENDITDILTTDVALDYCVTPEQVYRF</sequence>
<dbReference type="OrthoDB" id="9801938at2"/>
<dbReference type="GO" id="GO:0005524">
    <property type="term" value="F:ATP binding"/>
    <property type="evidence" value="ECO:0007669"/>
    <property type="project" value="UniProtKB-KW"/>
</dbReference>
<dbReference type="GO" id="GO:0035999">
    <property type="term" value="P:tetrahydrofolate interconversion"/>
    <property type="evidence" value="ECO:0007669"/>
    <property type="project" value="TreeGrafter"/>
</dbReference>
<dbReference type="InterPro" id="IPR037171">
    <property type="entry name" value="NagB/RpiA_transferase-like"/>
</dbReference>
<keyword evidence="4" id="KW-1185">Reference proteome</keyword>
<dbReference type="AlphaFoldDB" id="A0A2T1ND65"/>
<protein>
    <recommendedName>
        <fullName evidence="2">5-formyltetrahydrofolate cyclo-ligase</fullName>
        <ecNumber evidence="2">6.3.3.2</ecNumber>
    </recommendedName>
</protein>
<dbReference type="PIRSF" id="PIRSF006806">
    <property type="entry name" value="FTHF_cligase"/>
    <property type="match status" value="1"/>
</dbReference>
<dbReference type="InterPro" id="IPR024185">
    <property type="entry name" value="FTHF_cligase-like_sf"/>
</dbReference>
<dbReference type="Proteomes" id="UP000238426">
    <property type="component" value="Unassembled WGS sequence"/>
</dbReference>
<dbReference type="SUPFAM" id="SSF100950">
    <property type="entry name" value="NagB/RpiA/CoA transferase-like"/>
    <property type="match status" value="1"/>
</dbReference>
<keyword evidence="3" id="KW-0436">Ligase</keyword>
<dbReference type="EMBL" id="PXOQ01000007">
    <property type="protein sequence ID" value="PSG90359.1"/>
    <property type="molecule type" value="Genomic_DNA"/>
</dbReference>
<reference evidence="3 4" key="1">
    <citation type="submission" date="2018-03" db="EMBL/GenBank/DDBJ databases">
        <title>Mesoflavibacter sp. HG37 and Mesoflavibacter sp. HG96 sp.nov., two marine bacteria isolated from seawater of Western Pacific Ocean.</title>
        <authorList>
            <person name="Cheng H."/>
            <person name="Wu Y.-H."/>
            <person name="Guo L.-L."/>
            <person name="Xu X.-W."/>
        </authorList>
    </citation>
    <scope>NUCLEOTIDE SEQUENCE [LARGE SCALE GENOMIC DNA]</scope>
    <source>
        <strain evidence="3 4">KCTC 32269</strain>
    </source>
</reference>
<feature type="binding site" evidence="1">
    <location>
        <begin position="3"/>
        <end position="7"/>
    </location>
    <ligand>
        <name>ATP</name>
        <dbReference type="ChEBI" id="CHEBI:30616"/>
    </ligand>
</feature>